<dbReference type="Proteomes" id="UP000472839">
    <property type="component" value="Unassembled WGS sequence"/>
</dbReference>
<accession>A0A6L4WSU0</accession>
<dbReference type="EMBL" id="WFKK01000029">
    <property type="protein sequence ID" value="KAB7887817.1"/>
    <property type="molecule type" value="Genomic_DNA"/>
</dbReference>
<gene>
    <name evidence="2" type="ORF">GBG18_08720</name>
    <name evidence="1" type="ORF">GBG19_10025</name>
</gene>
<reference evidence="3 4" key="1">
    <citation type="submission" date="2019-10" db="EMBL/GenBank/DDBJ databases">
        <title>Poseidonibacter ostreae sp. nov., isolated from the gut of the Ostrea denselamellosa.</title>
        <authorList>
            <person name="Choi A."/>
        </authorList>
    </citation>
    <scope>NUCLEOTIDE SEQUENCE [LARGE SCALE GENOMIC DNA]</scope>
    <source>
        <strain evidence="1 4">SJOD-M-33</strain>
        <strain evidence="2 3">SJOD-M-5</strain>
    </source>
</reference>
<organism evidence="1 4">
    <name type="scientific">Poseidonibacter ostreae</name>
    <dbReference type="NCBI Taxonomy" id="2654171"/>
    <lineage>
        <taxon>Bacteria</taxon>
        <taxon>Pseudomonadati</taxon>
        <taxon>Campylobacterota</taxon>
        <taxon>Epsilonproteobacteria</taxon>
        <taxon>Campylobacterales</taxon>
        <taxon>Arcobacteraceae</taxon>
        <taxon>Poseidonibacter</taxon>
    </lineage>
</organism>
<proteinExistence type="predicted"/>
<keyword evidence="3" id="KW-1185">Reference proteome</keyword>
<dbReference type="RefSeq" id="WP_152190270.1">
    <property type="nucleotide sequence ID" value="NZ_WFKI01000021.1"/>
</dbReference>
<evidence type="ECO:0000313" key="4">
    <source>
        <dbReference type="Proteomes" id="UP000472839"/>
    </source>
</evidence>
<comment type="caution">
    <text evidence="1">The sequence shown here is derived from an EMBL/GenBank/DDBJ whole genome shotgun (WGS) entry which is preliminary data.</text>
</comment>
<protein>
    <submittedName>
        <fullName evidence="1">Uncharacterized protein</fullName>
    </submittedName>
</protein>
<dbReference type="AlphaFoldDB" id="A0A6L4WSU0"/>
<evidence type="ECO:0000313" key="3">
    <source>
        <dbReference type="Proteomes" id="UP000461010"/>
    </source>
</evidence>
<evidence type="ECO:0000313" key="2">
    <source>
        <dbReference type="EMBL" id="KAB7890515.1"/>
    </source>
</evidence>
<name>A0A6L4WSU0_9BACT</name>
<dbReference type="Proteomes" id="UP000461010">
    <property type="component" value="Unassembled WGS sequence"/>
</dbReference>
<dbReference type="EMBL" id="WFKJ01000024">
    <property type="protein sequence ID" value="KAB7890515.1"/>
    <property type="molecule type" value="Genomic_DNA"/>
</dbReference>
<sequence length="86" mass="9950">MSVIFESVIKCNDLGFAYIELKDTVTQRIEICNDLEDFSKKIEELGSDYGGRIDEVKWSADDNVPQSEIDKIKLAMLKYQEEIEKK</sequence>
<evidence type="ECO:0000313" key="1">
    <source>
        <dbReference type="EMBL" id="KAB7887817.1"/>
    </source>
</evidence>